<proteinExistence type="predicted"/>
<accession>A0A427B3A7</accession>
<dbReference type="PANTHER" id="PTHR13129:SF4">
    <property type="entry name" value="DDB1- AND CUL4-ASSOCIATED FACTOR 1"/>
    <property type="match status" value="1"/>
</dbReference>
<feature type="compositionally biased region" description="Polar residues" evidence="3">
    <location>
        <begin position="20"/>
        <end position="29"/>
    </location>
</feature>
<dbReference type="GO" id="GO:0080008">
    <property type="term" value="C:Cul4-RING E3 ubiquitin ligase complex"/>
    <property type="evidence" value="ECO:0007669"/>
    <property type="project" value="TreeGrafter"/>
</dbReference>
<sequence>MLTSGLSARLMRYLRTQMFGDSSSGQRDVTSLVEAKRASASSSTKDRDETRGRSCQVSGFAHLESSRTGDQRLTSDPNADKGSVKNDGTRQVCGDDSWGDGGDSLKSERTDSSSDLVGQNQMTAEYSDLVGNRWQDKNLLDGKSKYGERDIAGQSGQDDDLEDSKGVDLLKRGLNHGFPRSKAKGNISGGTSENLRSASQSSGSYLGGNGQLLREINLAKHEDIEKVVDTNNKLSIVDRDGLVIGKDNDERLLDCNIGKKDISEMVKKAIRAAEAEARTANAPEEAIKAAGDAAAELVKTAATEVIHPALNVLVNLVCPPPSISIKPSVSAQGQQPVSLQTLNGPSENRERHPERNNSDSGVTFTIQNEPRERIMEPNLVDRGNAAVPGCSSGTPAPAISAGVVGDRRISLGSGSGCAGLAAQLEQGYRQAREAVRANNGIKVLLHLLNPRMITPPAALDCIRALACRVLLGLARDEAIAHILTRLQVGKKLSELIRDLSSQASGTEQARWQSELVQVSIELIAVKVWDLRKFKLLRTVPSLDQTVITFNGGGDVIYAILRRNLEEITSAINTRRVRHPLFPAFRTIDAANYSDIATVQVDRCILDFATHPTDSFVGVIAMDDHEEMFSSARLYEVGRKRATDDDSDPDDGGDTDEDDDENESEADMDSIFDADLAGDGDTDSDDMSNEDDDVDSVDELDDGDLNEDEIEFEGGQGLLEIMAEGDEDVEDSEVMESFSSGEEEDFAGHGFAL</sequence>
<dbReference type="GO" id="GO:0016567">
    <property type="term" value="P:protein ubiquitination"/>
    <property type="evidence" value="ECO:0007669"/>
    <property type="project" value="InterPro"/>
</dbReference>
<feature type="region of interest" description="Disordered" evidence="3">
    <location>
        <begin position="638"/>
        <end position="752"/>
    </location>
</feature>
<dbReference type="EMBL" id="AMZH03000590">
    <property type="protein sequence ID" value="RRT82958.1"/>
    <property type="molecule type" value="Genomic_DNA"/>
</dbReference>
<feature type="compositionally biased region" description="Basic and acidic residues" evidence="3">
    <location>
        <begin position="103"/>
        <end position="112"/>
    </location>
</feature>
<comment type="caution">
    <text evidence="4">The sequence shown here is derived from an EMBL/GenBank/DDBJ whole genome shotgun (WGS) entry which is preliminary data.</text>
</comment>
<evidence type="ECO:0000256" key="3">
    <source>
        <dbReference type="SAM" id="MobiDB-lite"/>
    </source>
</evidence>
<dbReference type="InterPro" id="IPR015943">
    <property type="entry name" value="WD40/YVTN_repeat-like_dom_sf"/>
</dbReference>
<evidence type="ECO:0000256" key="2">
    <source>
        <dbReference type="ARBA" id="ARBA00023242"/>
    </source>
</evidence>
<dbReference type="Proteomes" id="UP000287651">
    <property type="component" value="Unassembled WGS sequence"/>
</dbReference>
<feature type="region of interest" description="Disordered" evidence="3">
    <location>
        <begin position="174"/>
        <end position="206"/>
    </location>
</feature>
<feature type="region of interest" description="Disordered" evidence="3">
    <location>
        <begin position="145"/>
        <end position="164"/>
    </location>
</feature>
<dbReference type="GO" id="GO:0005634">
    <property type="term" value="C:nucleus"/>
    <property type="evidence" value="ECO:0007669"/>
    <property type="project" value="UniProtKB-SubCell"/>
</dbReference>
<evidence type="ECO:0000256" key="1">
    <source>
        <dbReference type="ARBA" id="ARBA00004123"/>
    </source>
</evidence>
<feature type="compositionally biased region" description="Basic and acidic residues" evidence="3">
    <location>
        <begin position="78"/>
        <end position="88"/>
    </location>
</feature>
<feature type="compositionally biased region" description="Basic and acidic residues" evidence="3">
    <location>
        <begin position="347"/>
        <end position="357"/>
    </location>
</feature>
<feature type="compositionally biased region" description="Polar residues" evidence="3">
    <location>
        <begin position="189"/>
        <end position="204"/>
    </location>
</feature>
<gene>
    <name evidence="4" type="ORF">B296_00000254</name>
</gene>
<name>A0A427B3A7_ENSVE</name>
<dbReference type="Gene3D" id="2.130.10.10">
    <property type="entry name" value="YVTN repeat-like/Quinoprotein amine dehydrogenase"/>
    <property type="match status" value="1"/>
</dbReference>
<feature type="region of interest" description="Disordered" evidence="3">
    <location>
        <begin position="20"/>
        <end position="119"/>
    </location>
</feature>
<protein>
    <submittedName>
        <fullName evidence="4">Uncharacterized protein</fullName>
    </submittedName>
</protein>
<feature type="compositionally biased region" description="Polar residues" evidence="3">
    <location>
        <begin position="331"/>
        <end position="346"/>
    </location>
</feature>
<feature type="region of interest" description="Disordered" evidence="3">
    <location>
        <begin position="327"/>
        <end position="369"/>
    </location>
</feature>
<feature type="compositionally biased region" description="Acidic residues" evidence="3">
    <location>
        <begin position="722"/>
        <end position="733"/>
    </location>
</feature>
<keyword evidence="2" id="KW-0539">Nucleus</keyword>
<feature type="compositionally biased region" description="Acidic residues" evidence="3">
    <location>
        <begin position="644"/>
        <end position="711"/>
    </location>
</feature>
<comment type="subcellular location">
    <subcellularLocation>
        <location evidence="1">Nucleus</location>
    </subcellularLocation>
</comment>
<evidence type="ECO:0000313" key="4">
    <source>
        <dbReference type="EMBL" id="RRT82958.1"/>
    </source>
</evidence>
<dbReference type="InterPro" id="IPR033270">
    <property type="entry name" value="VPRBP/DCAF1"/>
</dbReference>
<reference evidence="4 5" key="1">
    <citation type="journal article" date="2014" name="Agronomy (Basel)">
        <title>A Draft Genome Sequence for Ensete ventricosum, the Drought-Tolerant Tree Against Hunger.</title>
        <authorList>
            <person name="Harrison J."/>
            <person name="Moore K.A."/>
            <person name="Paszkiewicz K."/>
            <person name="Jones T."/>
            <person name="Grant M."/>
            <person name="Ambacheew D."/>
            <person name="Muzemil S."/>
            <person name="Studholme D.J."/>
        </authorList>
    </citation>
    <scope>NUCLEOTIDE SEQUENCE [LARGE SCALE GENOMIC DNA]</scope>
</reference>
<dbReference type="PANTHER" id="PTHR13129">
    <property type="entry name" value="VPRBP PROTEIN-RELATED"/>
    <property type="match status" value="1"/>
</dbReference>
<organism evidence="4 5">
    <name type="scientific">Ensete ventricosum</name>
    <name type="common">Abyssinian banana</name>
    <name type="synonym">Musa ensete</name>
    <dbReference type="NCBI Taxonomy" id="4639"/>
    <lineage>
        <taxon>Eukaryota</taxon>
        <taxon>Viridiplantae</taxon>
        <taxon>Streptophyta</taxon>
        <taxon>Embryophyta</taxon>
        <taxon>Tracheophyta</taxon>
        <taxon>Spermatophyta</taxon>
        <taxon>Magnoliopsida</taxon>
        <taxon>Liliopsida</taxon>
        <taxon>Zingiberales</taxon>
        <taxon>Musaceae</taxon>
        <taxon>Ensete</taxon>
    </lineage>
</organism>
<dbReference type="AlphaFoldDB" id="A0A427B3A7"/>
<evidence type="ECO:0000313" key="5">
    <source>
        <dbReference type="Proteomes" id="UP000287651"/>
    </source>
</evidence>
<feature type="compositionally biased region" description="Polar residues" evidence="3">
    <location>
        <begin position="358"/>
        <end position="368"/>
    </location>
</feature>